<keyword evidence="4" id="KW-1185">Reference proteome</keyword>
<dbReference type="InterPro" id="IPR028098">
    <property type="entry name" value="Glyco_trans_4-like_N"/>
</dbReference>
<dbReference type="EMBL" id="JAASQL010000001">
    <property type="protein sequence ID" value="NIJ44313.1"/>
    <property type="molecule type" value="Genomic_DNA"/>
</dbReference>
<dbReference type="RefSeq" id="WP_208412277.1">
    <property type="nucleotide sequence ID" value="NZ_JAASQL010000001.1"/>
</dbReference>
<proteinExistence type="predicted"/>
<dbReference type="Pfam" id="PF13439">
    <property type="entry name" value="Glyco_transf_4"/>
    <property type="match status" value="1"/>
</dbReference>
<dbReference type="PANTHER" id="PTHR12526">
    <property type="entry name" value="GLYCOSYLTRANSFERASE"/>
    <property type="match status" value="1"/>
</dbReference>
<dbReference type="Proteomes" id="UP000745859">
    <property type="component" value="Unassembled WGS sequence"/>
</dbReference>
<feature type="domain" description="Glycosyl transferase family 1" evidence="1">
    <location>
        <begin position="177"/>
        <end position="338"/>
    </location>
</feature>
<dbReference type="InterPro" id="IPR001296">
    <property type="entry name" value="Glyco_trans_1"/>
</dbReference>
<evidence type="ECO:0000313" key="3">
    <source>
        <dbReference type="EMBL" id="NIJ44313.1"/>
    </source>
</evidence>
<dbReference type="SUPFAM" id="SSF53756">
    <property type="entry name" value="UDP-Glycosyltransferase/glycogen phosphorylase"/>
    <property type="match status" value="1"/>
</dbReference>
<name>A0ABX0U812_9FLAO</name>
<accession>A0ABX0U812</accession>
<reference evidence="3 4" key="1">
    <citation type="submission" date="2020-03" db="EMBL/GenBank/DDBJ databases">
        <title>Genomic Encyclopedia of Type Strains, Phase IV (KMG-IV): sequencing the most valuable type-strain genomes for metagenomic binning, comparative biology and taxonomic classification.</title>
        <authorList>
            <person name="Goeker M."/>
        </authorList>
    </citation>
    <scope>NUCLEOTIDE SEQUENCE [LARGE SCALE GENOMIC DNA]</scope>
    <source>
        <strain evidence="3 4">DSM 101599</strain>
    </source>
</reference>
<protein>
    <submittedName>
        <fullName evidence="3">Glycosyltransferase involved in cell wall biosynthesis</fullName>
    </submittedName>
</protein>
<sequence>MIKVNQVISNIDKNSGGTATYLQGLSNALSNKGISLTITTLQSNSPLKLDDKIDVKFYHKNKKDDISENRNYDVVHINGIWEFFIHKMVRLTLKNKTPYIISPHGMLEEWSLNQGKLKKKIALWLFQKKDLSNAACIHVTALSEKESVRRLGINNPTAVIPNGIAVSEFPKDPYIGNKNKKTFLFLSRIHPKKGIEFLIQAFAELKHSAKEDWIIKIIGNGDNEYIESLNNKIIAENLSESVVILPPIFDTVKKIEVFRKADVFVLPTFSENFGIVIAEALASYTPVITTKGTPWEDLHKNSCGWWIDIGVEPLKKALEEVLNSDEEVLKQMGRNGRKLVEEQYSIETVANNTLEMYKWVANKIEKPKFIN</sequence>
<dbReference type="Gene3D" id="3.40.50.2000">
    <property type="entry name" value="Glycogen Phosphorylase B"/>
    <property type="match status" value="2"/>
</dbReference>
<evidence type="ECO:0000259" key="1">
    <source>
        <dbReference type="Pfam" id="PF00534"/>
    </source>
</evidence>
<organism evidence="3 4">
    <name type="scientific">Wenyingzhuangia heitensis</name>
    <dbReference type="NCBI Taxonomy" id="1487859"/>
    <lineage>
        <taxon>Bacteria</taxon>
        <taxon>Pseudomonadati</taxon>
        <taxon>Bacteroidota</taxon>
        <taxon>Flavobacteriia</taxon>
        <taxon>Flavobacteriales</taxon>
        <taxon>Flavobacteriaceae</taxon>
        <taxon>Wenyingzhuangia</taxon>
    </lineage>
</organism>
<gene>
    <name evidence="3" type="ORF">FHR24_000752</name>
</gene>
<comment type="caution">
    <text evidence="3">The sequence shown here is derived from an EMBL/GenBank/DDBJ whole genome shotgun (WGS) entry which is preliminary data.</text>
</comment>
<dbReference type="Pfam" id="PF00534">
    <property type="entry name" value="Glycos_transf_1"/>
    <property type="match status" value="1"/>
</dbReference>
<evidence type="ECO:0000313" key="4">
    <source>
        <dbReference type="Proteomes" id="UP000745859"/>
    </source>
</evidence>
<evidence type="ECO:0000259" key="2">
    <source>
        <dbReference type="Pfam" id="PF13439"/>
    </source>
</evidence>
<feature type="domain" description="Glycosyltransferase subfamily 4-like N-terminal" evidence="2">
    <location>
        <begin position="16"/>
        <end position="166"/>
    </location>
</feature>